<reference evidence="1 2" key="2">
    <citation type="journal article" date="2011" name="PLoS Genet.">
        <title>Caenorhabditis briggsae recombinant inbred line genotypes reveal inter-strain incompatibility and the evolution of recombination.</title>
        <authorList>
            <person name="Ross J.A."/>
            <person name="Koboldt D.C."/>
            <person name="Staisch J.E."/>
            <person name="Chamberlin H.M."/>
            <person name="Gupta B.P."/>
            <person name="Miller R.D."/>
            <person name="Baird S.E."/>
            <person name="Haag E.S."/>
        </authorList>
    </citation>
    <scope>NUCLEOTIDE SEQUENCE [LARGE SCALE GENOMIC DNA]</scope>
    <source>
        <strain evidence="1 2">AF16</strain>
    </source>
</reference>
<dbReference type="KEGG" id="cbr:CBG_25800"/>
<protein>
    <submittedName>
        <fullName evidence="1">Protein CBG25800</fullName>
    </submittedName>
</protein>
<evidence type="ECO:0000313" key="1">
    <source>
        <dbReference type="EMBL" id="CAR99053.1"/>
    </source>
</evidence>
<dbReference type="InParanoid" id="B6IGM3"/>
<sequence length="9" mass="1120">MKINFFCMS</sequence>
<organism evidence="1 2">
    <name type="scientific">Caenorhabditis briggsae</name>
    <dbReference type="NCBI Taxonomy" id="6238"/>
    <lineage>
        <taxon>Eukaryota</taxon>
        <taxon>Metazoa</taxon>
        <taxon>Ecdysozoa</taxon>
        <taxon>Nematoda</taxon>
        <taxon>Chromadorea</taxon>
        <taxon>Rhabditida</taxon>
        <taxon>Rhabditina</taxon>
        <taxon>Rhabditomorpha</taxon>
        <taxon>Rhabditoidea</taxon>
        <taxon>Rhabditidae</taxon>
        <taxon>Peloderinae</taxon>
        <taxon>Caenorhabditis</taxon>
    </lineage>
</organism>
<accession>B6IGM3</accession>
<dbReference type="RefSeq" id="XP_045098620.1">
    <property type="nucleotide sequence ID" value="XM_045243244.1"/>
</dbReference>
<dbReference type="CTD" id="68917282"/>
<proteinExistence type="predicted"/>
<evidence type="ECO:0000313" key="2">
    <source>
        <dbReference type="Proteomes" id="UP000008549"/>
    </source>
</evidence>
<name>B6IGM3_CAEBR</name>
<dbReference type="EMBL" id="HE600960">
    <property type="protein sequence ID" value="CAR99053.1"/>
    <property type="molecule type" value="Genomic_DNA"/>
</dbReference>
<keyword evidence="2" id="KW-1185">Reference proteome</keyword>
<reference evidence="1 2" key="1">
    <citation type="journal article" date="2003" name="PLoS Biol.">
        <title>The genome sequence of Caenorhabditis briggsae: a platform for comparative genomics.</title>
        <authorList>
            <person name="Stein L.D."/>
            <person name="Bao Z."/>
            <person name="Blasiar D."/>
            <person name="Blumenthal T."/>
            <person name="Brent M.R."/>
            <person name="Chen N."/>
            <person name="Chinwalla A."/>
            <person name="Clarke L."/>
            <person name="Clee C."/>
            <person name="Coghlan A."/>
            <person name="Coulson A."/>
            <person name="D'Eustachio P."/>
            <person name="Fitch D.H."/>
            <person name="Fulton L.A."/>
            <person name="Fulton R.E."/>
            <person name="Griffiths-Jones S."/>
            <person name="Harris T.W."/>
            <person name="Hillier L.W."/>
            <person name="Kamath R."/>
            <person name="Kuwabara P.E."/>
            <person name="Mardis E.R."/>
            <person name="Marra M.A."/>
            <person name="Miner T.L."/>
            <person name="Minx P."/>
            <person name="Mullikin J.C."/>
            <person name="Plumb R.W."/>
            <person name="Rogers J."/>
            <person name="Schein J.E."/>
            <person name="Sohrmann M."/>
            <person name="Spieth J."/>
            <person name="Stajich J.E."/>
            <person name="Wei C."/>
            <person name="Willey D."/>
            <person name="Wilson R.K."/>
            <person name="Durbin R."/>
            <person name="Waterston R.H."/>
        </authorList>
    </citation>
    <scope>NUCLEOTIDE SEQUENCE [LARGE SCALE GENOMIC DNA]</scope>
    <source>
        <strain evidence="1 2">AF16</strain>
    </source>
</reference>
<dbReference type="Proteomes" id="UP000008549">
    <property type="component" value="Unassembled WGS sequence"/>
</dbReference>
<dbReference type="GeneID" id="68917282"/>
<gene>
    <name evidence="1" type="ORF">CBG25800</name>
    <name evidence="1" type="ORF">CBG_25800</name>
</gene>